<organism evidence="1 2">
    <name type="scientific">Trema orientale</name>
    <name type="common">Charcoal tree</name>
    <name type="synonym">Celtis orientalis</name>
    <dbReference type="NCBI Taxonomy" id="63057"/>
    <lineage>
        <taxon>Eukaryota</taxon>
        <taxon>Viridiplantae</taxon>
        <taxon>Streptophyta</taxon>
        <taxon>Embryophyta</taxon>
        <taxon>Tracheophyta</taxon>
        <taxon>Spermatophyta</taxon>
        <taxon>Magnoliopsida</taxon>
        <taxon>eudicotyledons</taxon>
        <taxon>Gunneridae</taxon>
        <taxon>Pentapetalae</taxon>
        <taxon>rosids</taxon>
        <taxon>fabids</taxon>
        <taxon>Rosales</taxon>
        <taxon>Cannabaceae</taxon>
        <taxon>Trema</taxon>
    </lineage>
</organism>
<comment type="caution">
    <text evidence="1">The sequence shown here is derived from an EMBL/GenBank/DDBJ whole genome shotgun (WGS) entry which is preliminary data.</text>
</comment>
<proteinExistence type="predicted"/>
<dbReference type="Proteomes" id="UP000237000">
    <property type="component" value="Unassembled WGS sequence"/>
</dbReference>
<accession>A0A2P5CZ61</accession>
<dbReference type="InParanoid" id="A0A2P5CZ61"/>
<evidence type="ECO:0000313" key="1">
    <source>
        <dbReference type="EMBL" id="PON66328.1"/>
    </source>
</evidence>
<dbReference type="OrthoDB" id="10444238at2759"/>
<protein>
    <submittedName>
        <fullName evidence="1">Uncharacterized protein</fullName>
    </submittedName>
</protein>
<dbReference type="EMBL" id="JXTC01000313">
    <property type="protein sequence ID" value="PON66328.1"/>
    <property type="molecule type" value="Genomic_DNA"/>
</dbReference>
<reference evidence="2" key="1">
    <citation type="submission" date="2016-06" db="EMBL/GenBank/DDBJ databases">
        <title>Parallel loss of symbiosis genes in relatives of nitrogen-fixing non-legume Parasponia.</title>
        <authorList>
            <person name="Van Velzen R."/>
            <person name="Holmer R."/>
            <person name="Bu F."/>
            <person name="Rutten L."/>
            <person name="Van Zeijl A."/>
            <person name="Liu W."/>
            <person name="Santuari L."/>
            <person name="Cao Q."/>
            <person name="Sharma T."/>
            <person name="Shen D."/>
            <person name="Roswanjaya Y."/>
            <person name="Wardhani T."/>
            <person name="Kalhor M.S."/>
            <person name="Jansen J."/>
            <person name="Van den Hoogen J."/>
            <person name="Gungor B."/>
            <person name="Hartog M."/>
            <person name="Hontelez J."/>
            <person name="Verver J."/>
            <person name="Yang W.-C."/>
            <person name="Schijlen E."/>
            <person name="Repin R."/>
            <person name="Schilthuizen M."/>
            <person name="Schranz E."/>
            <person name="Heidstra R."/>
            <person name="Miyata K."/>
            <person name="Fedorova E."/>
            <person name="Kohlen W."/>
            <person name="Bisseling T."/>
            <person name="Smit S."/>
            <person name="Geurts R."/>
        </authorList>
    </citation>
    <scope>NUCLEOTIDE SEQUENCE [LARGE SCALE GENOMIC DNA]</scope>
    <source>
        <strain evidence="2">cv. RG33-2</strain>
    </source>
</reference>
<evidence type="ECO:0000313" key="2">
    <source>
        <dbReference type="Proteomes" id="UP000237000"/>
    </source>
</evidence>
<name>A0A2P5CZ61_TREOI</name>
<sequence length="135" mass="14810">LVVTHEASLKLLNKRVHRWISRVEQKNLLSGDYGLDVLQSMGTTVAGPESGGLGRAAPSASWRACRPPLPGLTRLSRTGAMAVPRFPSYGGPNRLRRVGLGRGDRPPRVRGPIWACEEDDPSSQWLASPNWGWFL</sequence>
<dbReference type="AlphaFoldDB" id="A0A2P5CZ61"/>
<gene>
    <name evidence="1" type="ORF">TorRG33x02_268410</name>
</gene>
<feature type="non-terminal residue" evidence="1">
    <location>
        <position position="1"/>
    </location>
</feature>
<keyword evidence="2" id="KW-1185">Reference proteome</keyword>